<accession>A0A2H1EDN7</accession>
<proteinExistence type="predicted"/>
<dbReference type="PROSITE" id="PS51257">
    <property type="entry name" value="PROKAR_LIPOPROTEIN"/>
    <property type="match status" value="1"/>
</dbReference>
<dbReference type="GeneID" id="47724468"/>
<evidence type="ECO:0000313" key="2">
    <source>
        <dbReference type="EMBL" id="SFZ85032.1"/>
    </source>
</evidence>
<gene>
    <name evidence="2" type="ORF">MARIT_3023</name>
</gene>
<dbReference type="RefSeq" id="WP_100211890.1">
    <property type="nucleotide sequence ID" value="NZ_CP138495.1"/>
</dbReference>
<dbReference type="KEGG" id="tmar:MARIT_3023"/>
<protein>
    <recommendedName>
        <fullName evidence="4">Lipoprotein</fullName>
    </recommendedName>
</protein>
<keyword evidence="1" id="KW-0732">Signal</keyword>
<dbReference type="OrthoDB" id="1172862at2"/>
<keyword evidence="3" id="KW-1185">Reference proteome</keyword>
<reference evidence="2 3" key="1">
    <citation type="submission" date="2016-11" db="EMBL/GenBank/DDBJ databases">
        <authorList>
            <person name="Jaros S."/>
            <person name="Januszkiewicz K."/>
            <person name="Wedrychowicz H."/>
        </authorList>
    </citation>
    <scope>NUCLEOTIDE SEQUENCE [LARGE SCALE GENOMIC DNA]</scope>
    <source>
        <strain evidence="2">NCIMB 2154T</strain>
    </source>
</reference>
<feature type="signal peptide" evidence="1">
    <location>
        <begin position="1"/>
        <end position="24"/>
    </location>
</feature>
<dbReference type="Proteomes" id="UP000231564">
    <property type="component" value="Chromosome MARIT"/>
</dbReference>
<sequence>MKKLLKPLSIVAFIASSLIFTSCTDDGNEIFKDIDDNTDKNYEIIVNPTNAASEERSIDIVAQAGSKVKVKVSFTGDKKMRRIYMTKNVFSSHQGPQPYEYPLGSKKSDGSIDLDGDDKDSFNFTFDFDTPSRADDVVQYVIWTTNDRGDFRDISKRNSIAEDAYGTITIKAGNGAQASGFTSFTQTILAAPLADGTSKTFLSLFNEEVYKINDGTETLALWDFGYFYGNTTGASFYSVADFPKVFKKDGAEGLHVSEFVGADLAELNKFYFKISTADFDAVASGADLDFIEQPASQRIQRLEVGDVVEFVDQYGNKGLIKVVAINAGAGSAGKITFDVKVQVNAIPVKQ</sequence>
<dbReference type="EMBL" id="LT634361">
    <property type="protein sequence ID" value="SFZ85032.1"/>
    <property type="molecule type" value="Genomic_DNA"/>
</dbReference>
<dbReference type="STRING" id="1349785.GCA_000509405_02583"/>
<evidence type="ECO:0000256" key="1">
    <source>
        <dbReference type="SAM" id="SignalP"/>
    </source>
</evidence>
<organism evidence="2 3">
    <name type="scientific">Tenacibaculum maritimum NCIMB 2154</name>
    <dbReference type="NCBI Taxonomy" id="1349785"/>
    <lineage>
        <taxon>Bacteria</taxon>
        <taxon>Pseudomonadati</taxon>
        <taxon>Bacteroidota</taxon>
        <taxon>Flavobacteriia</taxon>
        <taxon>Flavobacteriales</taxon>
        <taxon>Flavobacteriaceae</taxon>
        <taxon>Tenacibaculum</taxon>
    </lineage>
</organism>
<evidence type="ECO:0000313" key="3">
    <source>
        <dbReference type="Proteomes" id="UP000231564"/>
    </source>
</evidence>
<name>A0A2H1EDN7_9FLAO</name>
<feature type="chain" id="PRO_5013547259" description="Lipoprotein" evidence="1">
    <location>
        <begin position="25"/>
        <end position="350"/>
    </location>
</feature>
<dbReference type="AlphaFoldDB" id="A0A2H1EDN7"/>
<evidence type="ECO:0008006" key="4">
    <source>
        <dbReference type="Google" id="ProtNLM"/>
    </source>
</evidence>